<feature type="domain" description="Csd3-like second N-terminal" evidence="11">
    <location>
        <begin position="161"/>
        <end position="271"/>
    </location>
</feature>
<comment type="similarity">
    <text evidence="3">Belongs to the peptidase M23B family.</text>
</comment>
<dbReference type="PANTHER" id="PTHR21666">
    <property type="entry name" value="PEPTIDASE-RELATED"/>
    <property type="match status" value="1"/>
</dbReference>
<evidence type="ECO:0000256" key="4">
    <source>
        <dbReference type="ARBA" id="ARBA00022670"/>
    </source>
</evidence>
<evidence type="ECO:0000256" key="9">
    <source>
        <dbReference type="SAM" id="Phobius"/>
    </source>
</evidence>
<keyword evidence="8" id="KW-0482">Metalloprotease</keyword>
<dbReference type="GO" id="GO:0004222">
    <property type="term" value="F:metalloendopeptidase activity"/>
    <property type="evidence" value="ECO:0007669"/>
    <property type="project" value="TreeGrafter"/>
</dbReference>
<dbReference type="PATRIC" id="fig|1009856.3.peg.314"/>
<feature type="domain" description="M23ase beta-sheet core" evidence="10">
    <location>
        <begin position="284"/>
        <end position="378"/>
    </location>
</feature>
<dbReference type="RefSeq" id="WP_051422832.1">
    <property type="nucleotide sequence ID" value="NZ_CP002697.1"/>
</dbReference>
<dbReference type="GO" id="GO:0006508">
    <property type="term" value="P:proteolysis"/>
    <property type="evidence" value="ECO:0007669"/>
    <property type="project" value="UniProtKB-KW"/>
</dbReference>
<evidence type="ECO:0000259" key="11">
    <source>
        <dbReference type="Pfam" id="PF19425"/>
    </source>
</evidence>
<dbReference type="SUPFAM" id="SSF51261">
    <property type="entry name" value="Duplicated hybrid motif"/>
    <property type="match status" value="1"/>
</dbReference>
<comment type="cofactor">
    <cofactor evidence="1">
        <name>Zn(2+)</name>
        <dbReference type="ChEBI" id="CHEBI:29105"/>
    </cofactor>
</comment>
<keyword evidence="9" id="KW-0472">Membrane</keyword>
<dbReference type="InterPro" id="IPR016047">
    <property type="entry name" value="M23ase_b-sheet_dom"/>
</dbReference>
<dbReference type="KEGG" id="bapu:BUMPUSDA_CDS00274"/>
<keyword evidence="5" id="KW-0479">Metal-binding</keyword>
<evidence type="ECO:0000256" key="8">
    <source>
        <dbReference type="ARBA" id="ARBA00023049"/>
    </source>
</evidence>
<dbReference type="Proteomes" id="UP000019087">
    <property type="component" value="Chromosome"/>
</dbReference>
<keyword evidence="4" id="KW-0645">Protease</keyword>
<protein>
    <submittedName>
        <fullName evidence="12">Nlpd</fullName>
    </submittedName>
</protein>
<evidence type="ECO:0000259" key="10">
    <source>
        <dbReference type="Pfam" id="PF01551"/>
    </source>
</evidence>
<gene>
    <name evidence="12" type="primary">nlpd</name>
    <name evidence="12" type="ORF">BUMPUSDA_CDS00274</name>
</gene>
<evidence type="ECO:0000256" key="1">
    <source>
        <dbReference type="ARBA" id="ARBA00001947"/>
    </source>
</evidence>
<evidence type="ECO:0000256" key="3">
    <source>
        <dbReference type="ARBA" id="ARBA00006646"/>
    </source>
</evidence>
<comment type="subcellular location">
    <subcellularLocation>
        <location evidence="2">Cell membrane</location>
        <topology evidence="2">Single-pass membrane protein</topology>
    </subcellularLocation>
</comment>
<dbReference type="Pfam" id="PF01551">
    <property type="entry name" value="Peptidase_M23"/>
    <property type="match status" value="1"/>
</dbReference>
<dbReference type="Pfam" id="PF19425">
    <property type="entry name" value="Csd3_N2"/>
    <property type="match status" value="1"/>
</dbReference>
<reference evidence="12 13" key="1">
    <citation type="journal article" date="2013" name="BMC Genomics">
        <title>Comparative analysis of genome sequences from four strains of the Buchnera aphidicola Mp endosymbion of the green peach aphid, Myzus persicae.</title>
        <authorList>
            <person name="Jiang Z."/>
            <person name="Jones D.H."/>
            <person name="Khuri S."/>
            <person name="Tsinoremas N.F."/>
            <person name="Wyss T."/>
            <person name="Jander G."/>
            <person name="Wilson A.C."/>
        </authorList>
    </citation>
    <scope>NUCLEOTIDE SEQUENCE [LARGE SCALE GENOMIC DNA]</scope>
    <source>
        <strain evidence="13">str. USDA (Myzus persicae)</strain>
    </source>
</reference>
<dbReference type="InterPro" id="IPR045834">
    <property type="entry name" value="Csd3_N2"/>
</dbReference>
<dbReference type="EMBL" id="CP002697">
    <property type="protein sequence ID" value="AHG60065.1"/>
    <property type="molecule type" value="Genomic_DNA"/>
</dbReference>
<sequence length="401" mass="46814">MQQTCKIFFLKIFGVSFFYNIIIIFINSLVALSFLSSCNILFYHPIKNFPIRQERIKKNTNIKETIHKIDNIKKNYYKINKREKKIHTLLDMSGVNTNEILKLIRTDSNLKNLKNGQKLSWKVNSSGKLLELEWQLSKFQKKIYKNINNNFCIFNLLLKKTITIKKKSNFFKSAIESGLSKSEINNVIQAIRWQIDFQKLDIGSHFNVIFLHNSRNNNNILLGVKLDNFGKKYYSIRASNGDFYNLYGFNKNICPISLSFLKKYRISSQFNLHRLNPVTHRITQHLGVDLAMPQGTPILATSNGKIIKAQFNKIAGFYISLKNKNDYITRYMHLKKILVKIGDKVKMGQKIALSGNTGRTTGPHLHYEIWINNHPIDPIKFKCIPNKRMTKEEEKILQYLQ</sequence>
<dbReference type="AlphaFoldDB" id="W0P3X4"/>
<evidence type="ECO:0000256" key="2">
    <source>
        <dbReference type="ARBA" id="ARBA00004162"/>
    </source>
</evidence>
<keyword evidence="7" id="KW-0862">Zinc</keyword>
<feature type="transmembrane region" description="Helical" evidence="9">
    <location>
        <begin position="12"/>
        <end position="35"/>
    </location>
</feature>
<keyword evidence="6" id="KW-0378">Hydrolase</keyword>
<keyword evidence="9" id="KW-0812">Transmembrane</keyword>
<proteinExistence type="inferred from homology"/>
<evidence type="ECO:0000256" key="5">
    <source>
        <dbReference type="ARBA" id="ARBA00022723"/>
    </source>
</evidence>
<keyword evidence="9" id="KW-1133">Transmembrane helix</keyword>
<dbReference type="FunFam" id="2.70.70.10:FF:000002">
    <property type="entry name" value="Murein DD-endopeptidase MepM"/>
    <property type="match status" value="1"/>
</dbReference>
<evidence type="ECO:0000313" key="13">
    <source>
        <dbReference type="Proteomes" id="UP000019087"/>
    </source>
</evidence>
<dbReference type="Gene3D" id="3.10.450.350">
    <property type="match status" value="1"/>
</dbReference>
<dbReference type="Gene3D" id="2.70.70.10">
    <property type="entry name" value="Glucose Permease (Domain IIA)"/>
    <property type="match status" value="1"/>
</dbReference>
<name>W0P3X4_BUCMP</name>
<dbReference type="GO" id="GO:0046872">
    <property type="term" value="F:metal ion binding"/>
    <property type="evidence" value="ECO:0007669"/>
    <property type="project" value="UniProtKB-KW"/>
</dbReference>
<dbReference type="InterPro" id="IPR050570">
    <property type="entry name" value="Cell_wall_metabolism_enzyme"/>
</dbReference>
<evidence type="ECO:0000313" key="12">
    <source>
        <dbReference type="EMBL" id="AHG60065.1"/>
    </source>
</evidence>
<dbReference type="CDD" id="cd12797">
    <property type="entry name" value="M23_peptidase"/>
    <property type="match status" value="1"/>
</dbReference>
<organism evidence="12 13">
    <name type="scientific">Buchnera aphidicola str. USDA</name>
    <name type="common">Myzus persicae</name>
    <dbReference type="NCBI Taxonomy" id="1009856"/>
    <lineage>
        <taxon>Bacteria</taxon>
        <taxon>Pseudomonadati</taxon>
        <taxon>Pseudomonadota</taxon>
        <taxon>Gammaproteobacteria</taxon>
        <taxon>Enterobacterales</taxon>
        <taxon>Erwiniaceae</taxon>
        <taxon>Buchnera</taxon>
    </lineage>
</organism>
<accession>W0P3X4</accession>
<evidence type="ECO:0000256" key="6">
    <source>
        <dbReference type="ARBA" id="ARBA00022801"/>
    </source>
</evidence>
<dbReference type="InterPro" id="IPR011055">
    <property type="entry name" value="Dup_hybrid_motif"/>
</dbReference>
<dbReference type="GO" id="GO:0005886">
    <property type="term" value="C:plasma membrane"/>
    <property type="evidence" value="ECO:0007669"/>
    <property type="project" value="UniProtKB-SubCell"/>
</dbReference>
<dbReference type="HOGENOM" id="CLU_026846_0_2_6"/>
<evidence type="ECO:0000256" key="7">
    <source>
        <dbReference type="ARBA" id="ARBA00022833"/>
    </source>
</evidence>
<dbReference type="PANTHER" id="PTHR21666:SF292">
    <property type="entry name" value="MUREIN DD-ENDOPEPTIDASE MEPM"/>
    <property type="match status" value="1"/>
</dbReference>